<dbReference type="EMBL" id="LT671577">
    <property type="protein sequence ID" value="SHO33605.1"/>
    <property type="molecule type" value="Genomic_DNA"/>
</dbReference>
<evidence type="ECO:0000256" key="1">
    <source>
        <dbReference type="SAM" id="MobiDB-lite"/>
    </source>
</evidence>
<proteinExistence type="predicted"/>
<feature type="region of interest" description="Disordered" evidence="1">
    <location>
        <begin position="110"/>
        <end position="146"/>
    </location>
</feature>
<reference evidence="2 3" key="1">
    <citation type="submission" date="2016-11" db="EMBL/GenBank/DDBJ databases">
        <authorList>
            <consortium name="Urmite Genomes"/>
        </authorList>
    </citation>
    <scope>NUCLEOTIDE SEQUENCE [LARGE SCALE GENOMIC DNA]</scope>
    <source>
        <strain evidence="2 3">A11</strain>
    </source>
</reference>
<organism evidence="2 3">
    <name type="scientific">Cedratvirus A11</name>
    <dbReference type="NCBI Taxonomy" id="1903266"/>
    <lineage>
        <taxon>Viruses</taxon>
        <taxon>Pithoviruses</taxon>
        <taxon>Orthocedratvirinae</taxon>
        <taxon>Alphacedratvirus</taxon>
        <taxon>Alphacedratvirus aljazairmassiliense</taxon>
    </lineage>
</organism>
<sequence>MSSSTYLTFNIVRNGNLLQVHTEAALPQGKLIIDAEGSSFVSLRYNINSALIYTRDELGILFTRPYKIVWRENGQYQERVYTVDDNLPYHASFVGDYSVELVNLEVLEEEEDEFWNEDDREEDEFYDELDDYEEEPYLEEEEEEEY</sequence>
<accession>A0A1M7XV84</accession>
<name>A0A1M7XV84_9VIRU</name>
<evidence type="ECO:0000313" key="2">
    <source>
        <dbReference type="EMBL" id="SHO33605.1"/>
    </source>
</evidence>
<dbReference type="GeneID" id="30523526"/>
<gene>
    <name evidence="2" type="ORF">BQ3484_537</name>
</gene>
<dbReference type="RefSeq" id="YP_009329477.1">
    <property type="nucleotide sequence ID" value="NC_032108.1"/>
</dbReference>
<keyword evidence="3" id="KW-1185">Reference proteome</keyword>
<dbReference type="Proteomes" id="UP000201465">
    <property type="component" value="Segment"/>
</dbReference>
<dbReference type="KEGG" id="vg:30523526"/>
<protein>
    <submittedName>
        <fullName evidence="2">Uncharacterized protein</fullName>
    </submittedName>
</protein>
<evidence type="ECO:0000313" key="3">
    <source>
        <dbReference type="Proteomes" id="UP000201465"/>
    </source>
</evidence>